<feature type="non-terminal residue" evidence="1">
    <location>
        <position position="1"/>
    </location>
</feature>
<organism evidence="1 3">
    <name type="scientific">Perkinsus olseni</name>
    <name type="common">Perkinsus atlanticus</name>
    <dbReference type="NCBI Taxonomy" id="32597"/>
    <lineage>
        <taxon>Eukaryota</taxon>
        <taxon>Sar</taxon>
        <taxon>Alveolata</taxon>
        <taxon>Perkinsozoa</taxon>
        <taxon>Perkinsea</taxon>
        <taxon>Perkinsida</taxon>
        <taxon>Perkinsidae</taxon>
        <taxon>Perkinsus</taxon>
    </lineage>
</organism>
<dbReference type="EMBL" id="JABANO010031290">
    <property type="protein sequence ID" value="KAF4710484.1"/>
    <property type="molecule type" value="Genomic_DNA"/>
</dbReference>
<keyword evidence="3" id="KW-1185">Reference proteome</keyword>
<comment type="caution">
    <text evidence="1">The sequence shown here is derived from an EMBL/GenBank/DDBJ whole genome shotgun (WGS) entry which is preliminary data.</text>
</comment>
<dbReference type="Proteomes" id="UP000553632">
    <property type="component" value="Unassembled WGS sequence"/>
</dbReference>
<feature type="non-terminal residue" evidence="1">
    <location>
        <position position="100"/>
    </location>
</feature>
<accession>A0A7J6QPH9</accession>
<sequence length="100" mass="11192">GRRSISQSDLDDMLSVVMVYETLDSVVWLQSLVQDAILHQRHVQILDDAPQPASQEEEEEEEECMLSYKDYGEIIVITINYYISSSLAAGSGDGTVQPLE</sequence>
<name>A0A7J6QPH9_PEROL</name>
<reference evidence="3 4" key="1">
    <citation type="submission" date="2020-04" db="EMBL/GenBank/DDBJ databases">
        <title>Perkinsus olseni comparative genomics.</title>
        <authorList>
            <person name="Bogema D.R."/>
        </authorList>
    </citation>
    <scope>NUCLEOTIDE SEQUENCE [LARGE SCALE GENOMIC DNA]</scope>
    <source>
        <strain evidence="2">ATCC PRA-205</strain>
        <strain evidence="1 3">ATCC PRA-207</strain>
    </source>
</reference>
<gene>
    <name evidence="2" type="ORF">FOZ62_011468</name>
    <name evidence="1" type="ORF">FOZ63_012665</name>
</gene>
<evidence type="ECO:0000313" key="4">
    <source>
        <dbReference type="Proteomes" id="UP000574390"/>
    </source>
</evidence>
<protein>
    <submittedName>
        <fullName evidence="1">Uncharacterized protein</fullName>
    </submittedName>
</protein>
<dbReference type="AlphaFoldDB" id="A0A7J6QPH9"/>
<dbReference type="Proteomes" id="UP000574390">
    <property type="component" value="Unassembled WGS sequence"/>
</dbReference>
<evidence type="ECO:0000313" key="2">
    <source>
        <dbReference type="EMBL" id="KAF4716498.1"/>
    </source>
</evidence>
<evidence type="ECO:0000313" key="3">
    <source>
        <dbReference type="Proteomes" id="UP000553632"/>
    </source>
</evidence>
<evidence type="ECO:0000313" key="1">
    <source>
        <dbReference type="EMBL" id="KAF4710484.1"/>
    </source>
</evidence>
<proteinExistence type="predicted"/>
<dbReference type="EMBL" id="JABANM010024280">
    <property type="protein sequence ID" value="KAF4716498.1"/>
    <property type="molecule type" value="Genomic_DNA"/>
</dbReference>